<dbReference type="InterPro" id="IPR003661">
    <property type="entry name" value="HisK_dim/P_dom"/>
</dbReference>
<dbReference type="SMART" id="SM00388">
    <property type="entry name" value="HisKA"/>
    <property type="match status" value="1"/>
</dbReference>
<dbReference type="CDD" id="cd00156">
    <property type="entry name" value="REC"/>
    <property type="match status" value="1"/>
</dbReference>
<comment type="catalytic activity">
    <reaction evidence="1">
        <text>ATP + protein L-histidine = ADP + protein N-phospho-L-histidine.</text>
        <dbReference type="EC" id="2.7.13.3"/>
    </reaction>
</comment>
<evidence type="ECO:0000256" key="7">
    <source>
        <dbReference type="SAM" id="Phobius"/>
    </source>
</evidence>
<dbReference type="PROSITE" id="PS50110">
    <property type="entry name" value="RESPONSE_REGULATORY"/>
    <property type="match status" value="1"/>
</dbReference>
<dbReference type="InterPro" id="IPR036890">
    <property type="entry name" value="HATPase_C_sf"/>
</dbReference>
<feature type="transmembrane region" description="Helical" evidence="7">
    <location>
        <begin position="240"/>
        <end position="260"/>
    </location>
</feature>
<keyword evidence="3 6" id="KW-0597">Phosphoprotein</keyword>
<dbReference type="PROSITE" id="PS50109">
    <property type="entry name" value="HIS_KIN"/>
    <property type="match status" value="1"/>
</dbReference>
<feature type="transmembrane region" description="Helical" evidence="7">
    <location>
        <begin position="300"/>
        <end position="319"/>
    </location>
</feature>
<feature type="transmembrane region" description="Helical" evidence="7">
    <location>
        <begin position="217"/>
        <end position="234"/>
    </location>
</feature>
<dbReference type="SUPFAM" id="SSF52172">
    <property type="entry name" value="CheY-like"/>
    <property type="match status" value="1"/>
</dbReference>
<feature type="transmembrane region" description="Helical" evidence="7">
    <location>
        <begin position="362"/>
        <end position="382"/>
    </location>
</feature>
<dbReference type="Gene3D" id="1.10.287.130">
    <property type="match status" value="1"/>
</dbReference>
<dbReference type="InterPro" id="IPR005467">
    <property type="entry name" value="His_kinase_dom"/>
</dbReference>
<evidence type="ECO:0000259" key="10">
    <source>
        <dbReference type="PROSITE" id="PS50110"/>
    </source>
</evidence>
<organism evidence="11 12">
    <name type="scientific">Pseudomonas kuykendallii</name>
    <dbReference type="NCBI Taxonomy" id="1007099"/>
    <lineage>
        <taxon>Bacteria</taxon>
        <taxon>Pseudomonadati</taxon>
        <taxon>Pseudomonadota</taxon>
        <taxon>Gammaproteobacteria</taxon>
        <taxon>Pseudomonadales</taxon>
        <taxon>Pseudomonadaceae</taxon>
        <taxon>Pseudomonas</taxon>
    </lineage>
</organism>
<feature type="chain" id="PRO_5017458007" description="histidine kinase" evidence="8">
    <location>
        <begin position="23"/>
        <end position="793"/>
    </location>
</feature>
<dbReference type="Pfam" id="PF07696">
    <property type="entry name" value="7TMR-DISMED2"/>
    <property type="match status" value="1"/>
</dbReference>
<sequence>MRRLLFAALALLVALGAEPALAALQLCQEAKVALLPRVGLYEDVSGRASIDEVGRLAEVNFRPASATWPEKGYTRSVFWIRLAFVNPGAESCSRWLSVGAPRLEDIQVHVRRHGAWQRFVAGSAHPLSEWPVVQRQPLFPLTLEAGEYAVVLIRVAGGAPLLLSPTLWPDLPLLEERQAIHLEDGLTLGIVLLLAPFSVVVGWMLRSRLLILHAGAVFSYLALACLIGGYLVYWPAALPWFRSVLVLVACIAQLAFLAYVRELLQVRRLPRYWDAAFALVLLGYCAGRLCWLAVDPLLGSRIADACLAFCIYALLPATLLAGHWRGIRHTWLAWLVTSAYLLQFLVRYVFELQQVPWQSVEYRYSLSSALPGVLLLVGTLVMEVGRGRNRERRAQQALEASQEQLEHTVTLRTAQLREALHARGSLLARISHDLRAPLASIIDYARLLRQAPRGNDYSLNIERNARYQMGLIDELLEFSQGQLQQMELLEAPGYLHAFLNELAEEGHFLAARRGNRLEFVTAGQLPALVHADFRRLRQVVMNLLGNAAKFTRDGLIRFEVSGESGAADGRACLRFSVTDNGIGIDPAERDKLLQPFRRGHNATHYEGSGLGLSIVAQLLGAMGSELRIERAEPRGSRFTFALDLQPASEDDLDAMFGESFAGAVSGAGRRVLVVDDVAMNREWLCDLLEGYGFETQSAADGEEALERLREEPFDLVLCDQSMPRMDGWALLRVLRVGWPRLPALLYSAAPAQRPAGFSERLDFDACLLKPSDTAELLRTIDGLIGRALHAAAS</sequence>
<dbReference type="Pfam" id="PF00512">
    <property type="entry name" value="HisKA"/>
    <property type="match status" value="1"/>
</dbReference>
<dbReference type="Pfam" id="PF02518">
    <property type="entry name" value="HATPase_c"/>
    <property type="match status" value="1"/>
</dbReference>
<feature type="transmembrane region" description="Helical" evidence="7">
    <location>
        <begin position="272"/>
        <end position="294"/>
    </location>
</feature>
<dbReference type="AlphaFoldDB" id="A0A1H2ZCH6"/>
<dbReference type="STRING" id="1007099.SAMN05216287_2248"/>
<feature type="transmembrane region" description="Helical" evidence="7">
    <location>
        <begin position="186"/>
        <end position="205"/>
    </location>
</feature>
<feature type="domain" description="Histidine kinase" evidence="9">
    <location>
        <begin position="429"/>
        <end position="646"/>
    </location>
</feature>
<keyword evidence="5 11" id="KW-0418">Kinase</keyword>
<dbReference type="GO" id="GO:0000155">
    <property type="term" value="F:phosphorelay sensor kinase activity"/>
    <property type="evidence" value="ECO:0007669"/>
    <property type="project" value="InterPro"/>
</dbReference>
<keyword evidence="7" id="KW-0812">Transmembrane</keyword>
<gene>
    <name evidence="11" type="ORF">SAMN05216287_2248</name>
</gene>
<reference evidence="12" key="1">
    <citation type="submission" date="2016-10" db="EMBL/GenBank/DDBJ databases">
        <authorList>
            <person name="Varghese N."/>
            <person name="Submissions S."/>
        </authorList>
    </citation>
    <scope>NUCLEOTIDE SEQUENCE [LARGE SCALE GENOMIC DNA]</scope>
    <source>
        <strain evidence="12">NRRL B-59562</strain>
    </source>
</reference>
<dbReference type="SMART" id="SM00448">
    <property type="entry name" value="REC"/>
    <property type="match status" value="1"/>
</dbReference>
<keyword evidence="7" id="KW-0472">Membrane</keyword>
<evidence type="ECO:0000256" key="5">
    <source>
        <dbReference type="ARBA" id="ARBA00022777"/>
    </source>
</evidence>
<keyword evidence="8" id="KW-0732">Signal</keyword>
<dbReference type="Proteomes" id="UP000243778">
    <property type="component" value="Unassembled WGS sequence"/>
</dbReference>
<feature type="transmembrane region" description="Helical" evidence="7">
    <location>
        <begin position="331"/>
        <end position="350"/>
    </location>
</feature>
<dbReference type="PANTHER" id="PTHR43047">
    <property type="entry name" value="TWO-COMPONENT HISTIDINE PROTEIN KINASE"/>
    <property type="match status" value="1"/>
</dbReference>
<feature type="modified residue" description="4-aspartylphosphate" evidence="6">
    <location>
        <position position="719"/>
    </location>
</feature>
<dbReference type="InterPro" id="IPR004358">
    <property type="entry name" value="Sig_transdc_His_kin-like_C"/>
</dbReference>
<dbReference type="SUPFAM" id="SSF47384">
    <property type="entry name" value="Homodimeric domain of signal transducing histidine kinase"/>
    <property type="match status" value="1"/>
</dbReference>
<feature type="signal peptide" evidence="8">
    <location>
        <begin position="1"/>
        <end position="22"/>
    </location>
</feature>
<dbReference type="InterPro" id="IPR001789">
    <property type="entry name" value="Sig_transdc_resp-reg_receiver"/>
</dbReference>
<keyword evidence="4" id="KW-0808">Transferase</keyword>
<accession>A0A1H2ZCH6</accession>
<feature type="domain" description="Response regulatory" evidence="10">
    <location>
        <begin position="670"/>
        <end position="784"/>
    </location>
</feature>
<dbReference type="InterPro" id="IPR011622">
    <property type="entry name" value="7TMR_DISM_rcpt_extracell_dom2"/>
</dbReference>
<name>A0A1H2ZCH6_9PSED</name>
<dbReference type="PRINTS" id="PR00344">
    <property type="entry name" value="BCTRLSENSOR"/>
</dbReference>
<dbReference type="SMART" id="SM00387">
    <property type="entry name" value="HATPase_c"/>
    <property type="match status" value="1"/>
</dbReference>
<dbReference type="InterPro" id="IPR036097">
    <property type="entry name" value="HisK_dim/P_sf"/>
</dbReference>
<dbReference type="RefSeq" id="WP_175534345.1">
    <property type="nucleotide sequence ID" value="NZ_FNNU01000003.1"/>
</dbReference>
<dbReference type="PANTHER" id="PTHR43047:SF64">
    <property type="entry name" value="HISTIDINE KINASE CONTAINING CHEY-HOMOLOGOUS RECEIVER DOMAIN AND PAS DOMAIN-RELATED"/>
    <property type="match status" value="1"/>
</dbReference>
<evidence type="ECO:0000256" key="2">
    <source>
        <dbReference type="ARBA" id="ARBA00012438"/>
    </source>
</evidence>
<dbReference type="CDD" id="cd00082">
    <property type="entry name" value="HisKA"/>
    <property type="match status" value="1"/>
</dbReference>
<dbReference type="InterPro" id="IPR011006">
    <property type="entry name" value="CheY-like_superfamily"/>
</dbReference>
<evidence type="ECO:0000256" key="4">
    <source>
        <dbReference type="ARBA" id="ARBA00022679"/>
    </source>
</evidence>
<dbReference type="InterPro" id="IPR003594">
    <property type="entry name" value="HATPase_dom"/>
</dbReference>
<evidence type="ECO:0000256" key="3">
    <source>
        <dbReference type="ARBA" id="ARBA00022553"/>
    </source>
</evidence>
<dbReference type="EC" id="2.7.13.3" evidence="2"/>
<evidence type="ECO:0000259" key="9">
    <source>
        <dbReference type="PROSITE" id="PS50109"/>
    </source>
</evidence>
<evidence type="ECO:0000313" key="11">
    <source>
        <dbReference type="EMBL" id="SDX15091.1"/>
    </source>
</evidence>
<evidence type="ECO:0000256" key="1">
    <source>
        <dbReference type="ARBA" id="ARBA00000085"/>
    </source>
</evidence>
<proteinExistence type="predicted"/>
<dbReference type="Gene3D" id="3.30.565.10">
    <property type="entry name" value="Histidine kinase-like ATPase, C-terminal domain"/>
    <property type="match status" value="1"/>
</dbReference>
<evidence type="ECO:0000313" key="12">
    <source>
        <dbReference type="Proteomes" id="UP000243778"/>
    </source>
</evidence>
<dbReference type="Gene3D" id="2.60.40.2380">
    <property type="match status" value="1"/>
</dbReference>
<evidence type="ECO:0000256" key="6">
    <source>
        <dbReference type="PROSITE-ProRule" id="PRU00169"/>
    </source>
</evidence>
<dbReference type="SUPFAM" id="SSF55874">
    <property type="entry name" value="ATPase domain of HSP90 chaperone/DNA topoisomerase II/histidine kinase"/>
    <property type="match status" value="1"/>
</dbReference>
<dbReference type="EMBL" id="FNNU01000003">
    <property type="protein sequence ID" value="SDX15091.1"/>
    <property type="molecule type" value="Genomic_DNA"/>
</dbReference>
<evidence type="ECO:0000256" key="8">
    <source>
        <dbReference type="SAM" id="SignalP"/>
    </source>
</evidence>
<protein>
    <recommendedName>
        <fullName evidence="2">histidine kinase</fullName>
        <ecNumber evidence="2">2.7.13.3</ecNumber>
    </recommendedName>
</protein>
<keyword evidence="12" id="KW-1185">Reference proteome</keyword>
<dbReference type="Pfam" id="PF00072">
    <property type="entry name" value="Response_reg"/>
    <property type="match status" value="1"/>
</dbReference>
<dbReference type="Gene3D" id="3.40.50.2300">
    <property type="match status" value="1"/>
</dbReference>
<keyword evidence="7" id="KW-1133">Transmembrane helix</keyword>